<dbReference type="EMBL" id="CAMPGE010024271">
    <property type="protein sequence ID" value="CAI2382121.1"/>
    <property type="molecule type" value="Genomic_DNA"/>
</dbReference>
<dbReference type="Gene3D" id="1.20.1540.10">
    <property type="entry name" value="Rhomboid-like"/>
    <property type="match status" value="1"/>
</dbReference>
<evidence type="ECO:0000256" key="2">
    <source>
        <dbReference type="ARBA" id="ARBA00022692"/>
    </source>
</evidence>
<dbReference type="InterPro" id="IPR035952">
    <property type="entry name" value="Rhomboid-like_sf"/>
</dbReference>
<dbReference type="GO" id="GO:0016020">
    <property type="term" value="C:membrane"/>
    <property type="evidence" value="ECO:0007669"/>
    <property type="project" value="UniProtKB-SubCell"/>
</dbReference>
<name>A0AAD1XZ01_EUPCR</name>
<gene>
    <name evidence="6" type="ORF">ECRASSUSDP1_LOCUS23589</name>
</gene>
<dbReference type="Proteomes" id="UP001295684">
    <property type="component" value="Unassembled WGS sequence"/>
</dbReference>
<evidence type="ECO:0000256" key="5">
    <source>
        <dbReference type="SAM" id="Phobius"/>
    </source>
</evidence>
<keyword evidence="2 5" id="KW-0812">Transmembrane</keyword>
<reference evidence="6" key="1">
    <citation type="submission" date="2023-07" db="EMBL/GenBank/DDBJ databases">
        <authorList>
            <consortium name="AG Swart"/>
            <person name="Singh M."/>
            <person name="Singh A."/>
            <person name="Seah K."/>
            <person name="Emmerich C."/>
        </authorList>
    </citation>
    <scope>NUCLEOTIDE SEQUENCE</scope>
    <source>
        <strain evidence="6">DP1</strain>
    </source>
</reference>
<protein>
    <submittedName>
        <fullName evidence="6">Uncharacterized protein</fullName>
    </submittedName>
</protein>
<feature type="transmembrane region" description="Helical" evidence="5">
    <location>
        <begin position="141"/>
        <end position="160"/>
    </location>
</feature>
<accession>A0AAD1XZ01</accession>
<keyword evidence="3 5" id="KW-1133">Transmembrane helix</keyword>
<dbReference type="AlphaFoldDB" id="A0AAD1XZ01"/>
<evidence type="ECO:0000256" key="3">
    <source>
        <dbReference type="ARBA" id="ARBA00022989"/>
    </source>
</evidence>
<evidence type="ECO:0000256" key="1">
    <source>
        <dbReference type="ARBA" id="ARBA00004141"/>
    </source>
</evidence>
<comment type="subcellular location">
    <subcellularLocation>
        <location evidence="1">Membrane</location>
        <topology evidence="1">Multi-pass membrane protein</topology>
    </subcellularLocation>
</comment>
<proteinExistence type="predicted"/>
<comment type="caution">
    <text evidence="6">The sequence shown here is derived from an EMBL/GenBank/DDBJ whole genome shotgun (WGS) entry which is preliminary data.</text>
</comment>
<keyword evidence="4 5" id="KW-0472">Membrane</keyword>
<sequence>MLTNYLKEIPRRTNSLVLHPHIKAFIGYNFVAYGLYKMTSGPTKNNFRKRLTIEPGSGLISPVTAHFFPTDFFNMLTTSALLYTVGNRHIWKYGANHFWKIAIIGAIGGTLLAKSASNSEYSGALASTSALVFYNAVRNPSWFWLGTFPTLVALMAYSVYYNDRAFGGGAFAGYIAFLFAL</sequence>
<organism evidence="6 7">
    <name type="scientific">Euplotes crassus</name>
    <dbReference type="NCBI Taxonomy" id="5936"/>
    <lineage>
        <taxon>Eukaryota</taxon>
        <taxon>Sar</taxon>
        <taxon>Alveolata</taxon>
        <taxon>Ciliophora</taxon>
        <taxon>Intramacronucleata</taxon>
        <taxon>Spirotrichea</taxon>
        <taxon>Hypotrichia</taxon>
        <taxon>Euplotida</taxon>
        <taxon>Euplotidae</taxon>
        <taxon>Moneuplotes</taxon>
    </lineage>
</organism>
<evidence type="ECO:0000313" key="7">
    <source>
        <dbReference type="Proteomes" id="UP001295684"/>
    </source>
</evidence>
<dbReference type="SUPFAM" id="SSF144091">
    <property type="entry name" value="Rhomboid-like"/>
    <property type="match status" value="1"/>
</dbReference>
<keyword evidence="7" id="KW-1185">Reference proteome</keyword>
<evidence type="ECO:0000313" key="6">
    <source>
        <dbReference type="EMBL" id="CAI2382121.1"/>
    </source>
</evidence>
<evidence type="ECO:0000256" key="4">
    <source>
        <dbReference type="ARBA" id="ARBA00023136"/>
    </source>
</evidence>